<evidence type="ECO:0000256" key="1">
    <source>
        <dbReference type="SAM" id="SignalP"/>
    </source>
</evidence>
<dbReference type="AlphaFoldDB" id="K6ZGA7"/>
<dbReference type="Proteomes" id="UP000006251">
    <property type="component" value="Unassembled WGS sequence"/>
</dbReference>
<keyword evidence="1" id="KW-0732">Signal</keyword>
<organism evidence="2 3">
    <name type="scientific">Brumicola pallidula DSM 14239 = ACAM 615</name>
    <dbReference type="NCBI Taxonomy" id="1121922"/>
    <lineage>
        <taxon>Bacteria</taxon>
        <taxon>Pseudomonadati</taxon>
        <taxon>Pseudomonadota</taxon>
        <taxon>Gammaproteobacteria</taxon>
        <taxon>Alteromonadales</taxon>
        <taxon>Alteromonadaceae</taxon>
        <taxon>Brumicola</taxon>
    </lineage>
</organism>
<reference evidence="3" key="1">
    <citation type="journal article" date="2014" name="Environ. Microbiol.">
        <title>Comparative genomics of the marine bacterial genus Glaciecola reveals the high degree of genomic diversity and genomic characteristic for cold adaptation.</title>
        <authorList>
            <person name="Qin Q.L."/>
            <person name="Xie B.B."/>
            <person name="Yu Y."/>
            <person name="Shu Y.L."/>
            <person name="Rong J.C."/>
            <person name="Zhang Y.J."/>
            <person name="Zhao D.L."/>
            <person name="Chen X.L."/>
            <person name="Zhang X.Y."/>
            <person name="Chen B."/>
            <person name="Zhou B.C."/>
            <person name="Zhang Y.Z."/>
        </authorList>
    </citation>
    <scope>NUCLEOTIDE SEQUENCE [LARGE SCALE GENOMIC DNA]</scope>
    <source>
        <strain evidence="3">ACAM 615</strain>
    </source>
</reference>
<sequence length="135" mass="15693">MKYGSNITQKTTFFVLLCLCSSQLVNANELFTLKNLERERATLISDFLSSKLDSQQKHQRLQQRQRQLADMERMVLRDERLLSTKSTMVDNAFKEYDKTFLVHAGAEHKMSAMDQWLNNVNVTNESVLNARAGYR</sequence>
<gene>
    <name evidence="2" type="ORF">GPAL_2520</name>
</gene>
<comment type="caution">
    <text evidence="2">The sequence shown here is derived from an EMBL/GenBank/DDBJ whole genome shotgun (WGS) entry which is preliminary data.</text>
</comment>
<keyword evidence="3" id="KW-1185">Reference proteome</keyword>
<dbReference type="OrthoDB" id="6322272at2"/>
<dbReference type="STRING" id="1121922.GCA_000428905_02268"/>
<evidence type="ECO:0000313" key="3">
    <source>
        <dbReference type="Proteomes" id="UP000006251"/>
    </source>
</evidence>
<feature type="signal peptide" evidence="1">
    <location>
        <begin position="1"/>
        <end position="27"/>
    </location>
</feature>
<dbReference type="RefSeq" id="WP_006012192.1">
    <property type="nucleotide sequence ID" value="NZ_AUAV01000011.1"/>
</dbReference>
<accession>K6ZGA7</accession>
<proteinExistence type="predicted"/>
<protein>
    <submittedName>
        <fullName evidence="2">Uncharacterized protein</fullName>
    </submittedName>
</protein>
<evidence type="ECO:0000313" key="2">
    <source>
        <dbReference type="EMBL" id="GAC29377.1"/>
    </source>
</evidence>
<dbReference type="EMBL" id="BAEQ01000045">
    <property type="protein sequence ID" value="GAC29377.1"/>
    <property type="molecule type" value="Genomic_DNA"/>
</dbReference>
<name>K6ZGA7_9ALTE</name>
<feature type="chain" id="PRO_5003898370" evidence="1">
    <location>
        <begin position="28"/>
        <end position="135"/>
    </location>
</feature>